<name>A0ABX7N9A5_9BACT</name>
<dbReference type="RefSeq" id="WP_206714646.1">
    <property type="nucleotide sequence ID" value="NZ_CP071091.1"/>
</dbReference>
<proteinExistence type="predicted"/>
<evidence type="ECO:0000313" key="1">
    <source>
        <dbReference type="EMBL" id="QSQ12938.1"/>
    </source>
</evidence>
<accession>A0ABX7N9A5</accession>
<gene>
    <name evidence="1" type="ORF">JY572_32015</name>
</gene>
<keyword evidence="2" id="KW-1185">Reference proteome</keyword>
<protein>
    <submittedName>
        <fullName evidence="1">Uncharacterized protein</fullName>
    </submittedName>
</protein>
<evidence type="ECO:0000313" key="2">
    <source>
        <dbReference type="Proteomes" id="UP000663090"/>
    </source>
</evidence>
<dbReference type="EMBL" id="CP071091">
    <property type="protein sequence ID" value="QSQ12938.1"/>
    <property type="molecule type" value="Genomic_DNA"/>
</dbReference>
<reference evidence="1 2" key="1">
    <citation type="submission" date="2021-02" db="EMBL/GenBank/DDBJ databases">
        <title>De Novo genome assembly of isolated myxobacteria.</title>
        <authorList>
            <person name="Stevens D.C."/>
        </authorList>
    </citation>
    <scope>NUCLEOTIDE SEQUENCE [LARGE SCALE GENOMIC DNA]</scope>
    <source>
        <strain evidence="1 2">SCHIC003</strain>
    </source>
</reference>
<dbReference type="Proteomes" id="UP000663090">
    <property type="component" value="Chromosome"/>
</dbReference>
<organism evidence="1 2">
    <name type="scientific">Myxococcus landrumensis</name>
    <dbReference type="NCBI Taxonomy" id="2813577"/>
    <lineage>
        <taxon>Bacteria</taxon>
        <taxon>Pseudomonadati</taxon>
        <taxon>Myxococcota</taxon>
        <taxon>Myxococcia</taxon>
        <taxon>Myxococcales</taxon>
        <taxon>Cystobacterineae</taxon>
        <taxon>Myxococcaceae</taxon>
        <taxon>Myxococcus</taxon>
    </lineage>
</organism>
<sequence length="107" mass="12182">MILPTHWDKLTATLFAVDFNGNPEEAWRFLAYQGLVEDTPRGLKFFQDVIEENRERDLDTGQTPVGNLASALMSERLVLFESLPKDPSGRSSKRAFRLWSRRNAVAA</sequence>